<evidence type="ECO:0000256" key="4">
    <source>
        <dbReference type="ARBA" id="ARBA00022723"/>
    </source>
</evidence>
<feature type="domain" description="Auxiliary Activity family 9 catalytic" evidence="19">
    <location>
        <begin position="324"/>
        <end position="503"/>
    </location>
</feature>
<dbReference type="PANTHER" id="PTHR33353:SF18">
    <property type="entry name" value="ENDOGLUCANASE II"/>
    <property type="match status" value="1"/>
</dbReference>
<evidence type="ECO:0000256" key="17">
    <source>
        <dbReference type="SAM" id="Phobius"/>
    </source>
</evidence>
<comment type="caution">
    <text evidence="20">The sequence shown here is derived from an EMBL/GenBank/DDBJ whole genome shotgun (WGS) entry which is preliminary data.</text>
</comment>
<evidence type="ECO:0000259" key="19">
    <source>
        <dbReference type="Pfam" id="PF03443"/>
    </source>
</evidence>
<gene>
    <name evidence="20" type="ORF">NPX13_g1422</name>
</gene>
<keyword evidence="3" id="KW-0964">Secreted</keyword>
<evidence type="ECO:0000256" key="14">
    <source>
        <dbReference type="ARBA" id="ARBA00045077"/>
    </source>
</evidence>
<dbReference type="EC" id="1.14.99.56" evidence="15"/>
<keyword evidence="17" id="KW-0812">Transmembrane</keyword>
<dbReference type="Proteomes" id="UP001148614">
    <property type="component" value="Unassembled WGS sequence"/>
</dbReference>
<reference evidence="20" key="1">
    <citation type="submission" date="2022-07" db="EMBL/GenBank/DDBJ databases">
        <title>Genome Sequence of Xylaria arbuscula.</title>
        <authorList>
            <person name="Buettner E."/>
        </authorList>
    </citation>
    <scope>NUCLEOTIDE SEQUENCE</scope>
    <source>
        <strain evidence="20">VT107</strain>
    </source>
</reference>
<comment type="catalytic activity">
    <reaction evidence="14">
        <text>[(1-&gt;4)-beta-D-glucosyl]n+m + reduced acceptor + O2 = 4-dehydro-beta-D-glucosyl-[(1-&gt;4)-beta-D-glucosyl]n-1 + [(1-&gt;4)-beta-D-glucosyl]m + acceptor + H2O.</text>
        <dbReference type="EC" id="1.14.99.56"/>
    </reaction>
</comment>
<keyword evidence="12" id="KW-0624">Polysaccharide degradation</keyword>
<evidence type="ECO:0000256" key="5">
    <source>
        <dbReference type="ARBA" id="ARBA00022729"/>
    </source>
</evidence>
<dbReference type="PANTHER" id="PTHR33353">
    <property type="entry name" value="PUTATIVE (AFU_ORTHOLOGUE AFUA_1G12560)-RELATED"/>
    <property type="match status" value="1"/>
</dbReference>
<evidence type="ECO:0000313" key="20">
    <source>
        <dbReference type="EMBL" id="KAJ3579142.1"/>
    </source>
</evidence>
<dbReference type="GO" id="GO:0030245">
    <property type="term" value="P:cellulose catabolic process"/>
    <property type="evidence" value="ECO:0007669"/>
    <property type="project" value="UniProtKB-KW"/>
</dbReference>
<feature type="signal peptide" evidence="18">
    <location>
        <begin position="1"/>
        <end position="20"/>
    </location>
</feature>
<evidence type="ECO:0000256" key="16">
    <source>
        <dbReference type="SAM" id="MobiDB-lite"/>
    </source>
</evidence>
<keyword evidence="21" id="KW-1185">Reference proteome</keyword>
<feature type="transmembrane region" description="Helical" evidence="17">
    <location>
        <begin position="170"/>
        <end position="190"/>
    </location>
</feature>
<evidence type="ECO:0000256" key="18">
    <source>
        <dbReference type="SAM" id="SignalP"/>
    </source>
</evidence>
<dbReference type="InterPro" id="IPR005103">
    <property type="entry name" value="AA9_LPMO"/>
</dbReference>
<feature type="compositionally biased region" description="Basic and acidic residues" evidence="16">
    <location>
        <begin position="200"/>
        <end position="212"/>
    </location>
</feature>
<evidence type="ECO:0000256" key="6">
    <source>
        <dbReference type="ARBA" id="ARBA00023001"/>
    </source>
</evidence>
<dbReference type="VEuPathDB" id="FungiDB:F4678DRAFT_419219"/>
<keyword evidence="7" id="KW-0560">Oxidoreductase</keyword>
<keyword evidence="11" id="KW-0119">Carbohydrate metabolism</keyword>
<evidence type="ECO:0000256" key="9">
    <source>
        <dbReference type="ARBA" id="ARBA00023033"/>
    </source>
</evidence>
<dbReference type="GO" id="GO:0005576">
    <property type="term" value="C:extracellular region"/>
    <property type="evidence" value="ECO:0007669"/>
    <property type="project" value="UniProtKB-SubCell"/>
</dbReference>
<comment type="cofactor">
    <cofactor evidence="1">
        <name>Cu(2+)</name>
        <dbReference type="ChEBI" id="CHEBI:29036"/>
    </cofactor>
</comment>
<keyword evidence="17" id="KW-1133">Transmembrane helix</keyword>
<dbReference type="GO" id="GO:0046872">
    <property type="term" value="F:metal ion binding"/>
    <property type="evidence" value="ECO:0007669"/>
    <property type="project" value="UniProtKB-KW"/>
</dbReference>
<evidence type="ECO:0000256" key="8">
    <source>
        <dbReference type="ARBA" id="ARBA00023008"/>
    </source>
</evidence>
<evidence type="ECO:0000256" key="13">
    <source>
        <dbReference type="ARBA" id="ARBA00044502"/>
    </source>
</evidence>
<dbReference type="Gene3D" id="2.70.50.70">
    <property type="match status" value="1"/>
</dbReference>
<evidence type="ECO:0000256" key="7">
    <source>
        <dbReference type="ARBA" id="ARBA00023002"/>
    </source>
</evidence>
<evidence type="ECO:0000256" key="10">
    <source>
        <dbReference type="ARBA" id="ARBA00023157"/>
    </source>
</evidence>
<proteinExistence type="inferred from homology"/>
<dbReference type="EMBL" id="JANPWZ010000127">
    <property type="protein sequence ID" value="KAJ3579142.1"/>
    <property type="molecule type" value="Genomic_DNA"/>
</dbReference>
<evidence type="ECO:0000256" key="3">
    <source>
        <dbReference type="ARBA" id="ARBA00022525"/>
    </source>
</evidence>
<organism evidence="20 21">
    <name type="scientific">Xylaria arbuscula</name>
    <dbReference type="NCBI Taxonomy" id="114810"/>
    <lineage>
        <taxon>Eukaryota</taxon>
        <taxon>Fungi</taxon>
        <taxon>Dikarya</taxon>
        <taxon>Ascomycota</taxon>
        <taxon>Pezizomycotina</taxon>
        <taxon>Sordariomycetes</taxon>
        <taxon>Xylariomycetidae</taxon>
        <taxon>Xylariales</taxon>
        <taxon>Xylariaceae</taxon>
        <taxon>Xylaria</taxon>
    </lineage>
</organism>
<dbReference type="GO" id="GO:0004497">
    <property type="term" value="F:monooxygenase activity"/>
    <property type="evidence" value="ECO:0007669"/>
    <property type="project" value="UniProtKB-KW"/>
</dbReference>
<keyword evidence="4" id="KW-0479">Metal-binding</keyword>
<sequence length="519" mass="55171">MVALIGVLLAATSFNWLAVAAEVQCWAPDGKTLADNETVVPCNKLGIQQDGVYSSCCRLDGDPTKRDFCLTNGLCISTESSRSQREYCTDKTWKSPACVNICTDPNNKGSINGTADVTQCPDGTYCCGANEYSCCGTDRAITVATQASVVSSNDSNNTDNSSDAFKSATIGLAVVLGVVFIAASGIIAWLSHQNKTMKRKLSEKTEEEETHHHVPPPVVVHPYAASTTAYEPGTPAQFKDGSIPPGSPSAGSGMMVDRRHYSELDASMTRSEMGSPVQHEFQFSVTKDPIIEQESQAVARASSAHTIFCQLKTTQQTYAVSYGIRTPSYDGPQTDVNSANMACNGPPNPTTPSNKVIDVSAGSTVSAIWRHTLQSGSNDVMDPGHKGPVMAYLKKVTNATQDSGIQEAGWSNGVWGTDTVINSGGNQQITIPDCIEPGQYLLRAEMVALHGARSVNGAQLYMECAQINITGGKGTTKPATSSIPGIYKSSDPGLLLDIYNKPPSNTNPYKIPGPALFKC</sequence>
<keyword evidence="5 18" id="KW-0732">Signal</keyword>
<evidence type="ECO:0000256" key="11">
    <source>
        <dbReference type="ARBA" id="ARBA00023277"/>
    </source>
</evidence>
<evidence type="ECO:0000256" key="1">
    <source>
        <dbReference type="ARBA" id="ARBA00001973"/>
    </source>
</evidence>
<dbReference type="InterPro" id="IPR049892">
    <property type="entry name" value="AA9"/>
</dbReference>
<keyword evidence="6" id="KW-0136">Cellulose degradation</keyword>
<keyword evidence="17" id="KW-0472">Membrane</keyword>
<dbReference type="VEuPathDB" id="FungiDB:F4678DRAFT_316983"/>
<evidence type="ECO:0000256" key="2">
    <source>
        <dbReference type="ARBA" id="ARBA00004613"/>
    </source>
</evidence>
<feature type="region of interest" description="Disordered" evidence="16">
    <location>
        <begin position="200"/>
        <end position="219"/>
    </location>
</feature>
<keyword evidence="9" id="KW-0503">Monooxygenase</keyword>
<keyword evidence="10" id="KW-1015">Disulfide bond</keyword>
<dbReference type="Pfam" id="PF03443">
    <property type="entry name" value="AA9"/>
    <property type="match status" value="1"/>
</dbReference>
<protein>
    <recommendedName>
        <fullName evidence="15">lytic cellulose monooxygenase (C4-dehydrogenating)</fullName>
        <ecNumber evidence="15">1.14.99.56</ecNumber>
    </recommendedName>
</protein>
<keyword evidence="8" id="KW-0186">Copper</keyword>
<accession>A0A9W8TPN7</accession>
<feature type="chain" id="PRO_5040826693" description="lytic cellulose monooxygenase (C4-dehydrogenating)" evidence="18">
    <location>
        <begin position="21"/>
        <end position="519"/>
    </location>
</feature>
<evidence type="ECO:0000256" key="15">
    <source>
        <dbReference type="ARBA" id="ARBA00047174"/>
    </source>
</evidence>
<comment type="subcellular location">
    <subcellularLocation>
        <location evidence="2">Secreted</location>
    </subcellularLocation>
</comment>
<name>A0A9W8TPN7_9PEZI</name>
<evidence type="ECO:0000313" key="21">
    <source>
        <dbReference type="Proteomes" id="UP001148614"/>
    </source>
</evidence>
<dbReference type="AlphaFoldDB" id="A0A9W8TPN7"/>
<evidence type="ECO:0000256" key="12">
    <source>
        <dbReference type="ARBA" id="ARBA00023326"/>
    </source>
</evidence>
<dbReference type="CDD" id="cd21175">
    <property type="entry name" value="LPMO_AA9"/>
    <property type="match status" value="1"/>
</dbReference>
<comment type="similarity">
    <text evidence="13">Belongs to the polysaccharide monooxygenase AA9 family.</text>
</comment>